<dbReference type="RefSeq" id="WP_344809120.1">
    <property type="nucleotide sequence ID" value="NZ_BAABAB010000049.1"/>
</dbReference>
<keyword evidence="2" id="KW-0378">Hydrolase</keyword>
<gene>
    <name evidence="3" type="primary">ddaH</name>
    <name evidence="3" type="ORF">GCM10022236_46610</name>
</gene>
<dbReference type="SUPFAM" id="SSF55909">
    <property type="entry name" value="Pentein"/>
    <property type="match status" value="1"/>
</dbReference>
<comment type="similarity">
    <text evidence="1">Belongs to the DDAH family.</text>
</comment>
<evidence type="ECO:0000313" key="4">
    <source>
        <dbReference type="Proteomes" id="UP001501490"/>
    </source>
</evidence>
<dbReference type="Proteomes" id="UP001501490">
    <property type="component" value="Unassembled WGS sequence"/>
</dbReference>
<reference evidence="4" key="1">
    <citation type="journal article" date="2019" name="Int. J. Syst. Evol. Microbiol.">
        <title>The Global Catalogue of Microorganisms (GCM) 10K type strain sequencing project: providing services to taxonomists for standard genome sequencing and annotation.</title>
        <authorList>
            <consortium name="The Broad Institute Genomics Platform"/>
            <consortium name="The Broad Institute Genome Sequencing Center for Infectious Disease"/>
            <person name="Wu L."/>
            <person name="Ma J."/>
        </authorList>
    </citation>
    <scope>NUCLEOTIDE SEQUENCE [LARGE SCALE GENOMIC DNA]</scope>
    <source>
        <strain evidence="4">JCM 16929</strain>
    </source>
</reference>
<evidence type="ECO:0000313" key="3">
    <source>
        <dbReference type="EMBL" id="GAA3638844.1"/>
    </source>
</evidence>
<evidence type="ECO:0000256" key="2">
    <source>
        <dbReference type="ARBA" id="ARBA00022801"/>
    </source>
</evidence>
<keyword evidence="4" id="KW-1185">Reference proteome</keyword>
<accession>A0ABP7ARA0</accession>
<name>A0ABP7ARA0_9ACTN</name>
<organism evidence="3 4">
    <name type="scientific">Microlunatus ginsengisoli</name>
    <dbReference type="NCBI Taxonomy" id="363863"/>
    <lineage>
        <taxon>Bacteria</taxon>
        <taxon>Bacillati</taxon>
        <taxon>Actinomycetota</taxon>
        <taxon>Actinomycetes</taxon>
        <taxon>Propionibacteriales</taxon>
        <taxon>Propionibacteriaceae</taxon>
        <taxon>Microlunatus</taxon>
    </lineage>
</organism>
<dbReference type="PANTHER" id="PTHR12737">
    <property type="entry name" value="DIMETHYLARGININE DIMETHYLAMINOHYDROLASE"/>
    <property type="match status" value="1"/>
</dbReference>
<proteinExistence type="inferred from homology"/>
<protein>
    <submittedName>
        <fullName evidence="3">N(G),N(G)-dimethylarginine dimethylaminohydrolase</fullName>
    </submittedName>
</protein>
<dbReference type="NCBIfam" id="NF045660">
    <property type="entry name" value="DiMthArgaseDdahStm"/>
    <property type="match status" value="1"/>
</dbReference>
<comment type="caution">
    <text evidence="3">The sequence shown here is derived from an EMBL/GenBank/DDBJ whole genome shotgun (WGS) entry which is preliminary data.</text>
</comment>
<dbReference type="PANTHER" id="PTHR12737:SF9">
    <property type="entry name" value="DIMETHYLARGININASE"/>
    <property type="match status" value="1"/>
</dbReference>
<evidence type="ECO:0000256" key="1">
    <source>
        <dbReference type="ARBA" id="ARBA00008532"/>
    </source>
</evidence>
<sequence>MSPRILVRRPSPRLADGELTHIDRQPVDADLALTQWQGYVGAFAENGWDVTEIAPADDHPDGVFVEDTVVMFGDLAVLTSPGTASRRGEVASTAATLASLAVGLGIEVARIAEPGHLDGGDVLKVGRTAYVGLTSRTDEAGIEQLRALLEPRGWKVVAVPVSKVLHLKSGVTALPDGTVVGYQPLVDDPTVYPRFLPVPEEHGTAVVDLGENTVLMSSDAPRTAELYAGRGLRVVTVPITEFEKLEGCVTCLSVRMRGLT</sequence>
<dbReference type="EMBL" id="BAABAB010000049">
    <property type="protein sequence ID" value="GAA3638844.1"/>
    <property type="molecule type" value="Genomic_DNA"/>
</dbReference>
<dbReference type="Gene3D" id="3.75.10.10">
    <property type="entry name" value="L-arginine/glycine Amidinotransferase, Chain A"/>
    <property type="match status" value="1"/>
</dbReference>
<dbReference type="InterPro" id="IPR033199">
    <property type="entry name" value="DDAH-like"/>
</dbReference>